<evidence type="ECO:0000313" key="2">
    <source>
        <dbReference type="Proteomes" id="UP000254209"/>
    </source>
</evidence>
<dbReference type="Proteomes" id="UP000254209">
    <property type="component" value="Unassembled WGS sequence"/>
</dbReference>
<dbReference type="InterPro" id="IPR007263">
    <property type="entry name" value="DCC1-like"/>
</dbReference>
<dbReference type="PANTHER" id="PTHR34290:SF2">
    <property type="entry name" value="OS04G0668800 PROTEIN"/>
    <property type="match status" value="1"/>
</dbReference>
<protein>
    <submittedName>
        <fullName evidence="1">Protein of uncharacterized function, DUF393</fullName>
    </submittedName>
</protein>
<gene>
    <name evidence="1" type="ORF">NCTC10283_02669</name>
</gene>
<reference evidence="1 2" key="1">
    <citation type="submission" date="2018-06" db="EMBL/GenBank/DDBJ databases">
        <authorList>
            <consortium name="Pathogen Informatics"/>
            <person name="Doyle S."/>
        </authorList>
    </citation>
    <scope>NUCLEOTIDE SEQUENCE [LARGE SCALE GENOMIC DNA]</scope>
    <source>
        <strain evidence="1 2">NCTC10283</strain>
    </source>
</reference>
<evidence type="ECO:0000313" key="1">
    <source>
        <dbReference type="EMBL" id="SSY81104.1"/>
    </source>
</evidence>
<keyword evidence="2" id="KW-1185">Reference proteome</keyword>
<dbReference type="PANTHER" id="PTHR34290">
    <property type="entry name" value="SI:CH73-390P7.2"/>
    <property type="match status" value="1"/>
</dbReference>
<accession>A0A376BXP4</accession>
<dbReference type="Pfam" id="PF04134">
    <property type="entry name" value="DCC1-like"/>
    <property type="match status" value="1"/>
</dbReference>
<organism evidence="1 2">
    <name type="scientific">Alysiella crassa</name>
    <dbReference type="NCBI Taxonomy" id="153491"/>
    <lineage>
        <taxon>Bacteria</taxon>
        <taxon>Pseudomonadati</taxon>
        <taxon>Pseudomonadota</taxon>
        <taxon>Betaproteobacteria</taxon>
        <taxon>Neisseriales</taxon>
        <taxon>Neisseriaceae</taxon>
        <taxon>Alysiella</taxon>
    </lineage>
</organism>
<dbReference type="GO" id="GO:0015035">
    <property type="term" value="F:protein-disulfide reductase activity"/>
    <property type="evidence" value="ECO:0007669"/>
    <property type="project" value="InterPro"/>
</dbReference>
<sequence>MKHQIFYDAECPLCAREMALLNESRRAVEYDTVPIQGNEDKLAQLGVSVADAMTYLHALDKDGNLLRGMPAVRLVHRGLDDWTIVKITHLPIAKQLADWFYPIFARNRNRFPTWLIGKPKCENGVCNVPYHQRKK</sequence>
<dbReference type="OrthoDB" id="5294764at2"/>
<dbReference type="InterPro" id="IPR044691">
    <property type="entry name" value="DCC1_Trx"/>
</dbReference>
<name>A0A376BXP4_9NEIS</name>
<dbReference type="EMBL" id="UFSO01000003">
    <property type="protein sequence ID" value="SSY81104.1"/>
    <property type="molecule type" value="Genomic_DNA"/>
</dbReference>
<dbReference type="STRING" id="1120980.GCA_000745955_00903"/>
<proteinExistence type="predicted"/>
<dbReference type="AlphaFoldDB" id="A0A376BXP4"/>
<dbReference type="RefSeq" id="WP_034292050.1">
    <property type="nucleotide sequence ID" value="NZ_CP091519.2"/>
</dbReference>